<keyword evidence="5" id="KW-0521">NADP</keyword>
<dbReference type="Pfam" id="PF00186">
    <property type="entry name" value="DHFR_1"/>
    <property type="match status" value="1"/>
</dbReference>
<evidence type="ECO:0000256" key="5">
    <source>
        <dbReference type="ARBA" id="ARBA00022857"/>
    </source>
</evidence>
<evidence type="ECO:0000256" key="4">
    <source>
        <dbReference type="ARBA" id="ARBA00022563"/>
    </source>
</evidence>
<dbReference type="GO" id="GO:0046654">
    <property type="term" value="P:tetrahydrofolate biosynthetic process"/>
    <property type="evidence" value="ECO:0007669"/>
    <property type="project" value="UniProtKB-UniPathway"/>
</dbReference>
<dbReference type="STRING" id="650164.K5XDG7"/>
<dbReference type="GeneID" id="18920355"/>
<dbReference type="InterPro" id="IPR017925">
    <property type="entry name" value="DHFR_CS"/>
</dbReference>
<dbReference type="InParanoid" id="K5XDG7"/>
<dbReference type="InterPro" id="IPR012259">
    <property type="entry name" value="DHFR"/>
</dbReference>
<keyword evidence="6" id="KW-0560">Oxidoreductase</keyword>
<accession>K5XDG7</accession>
<dbReference type="Gene3D" id="3.40.430.10">
    <property type="entry name" value="Dihydrofolate Reductase, subunit A"/>
    <property type="match status" value="1"/>
</dbReference>
<dbReference type="GO" id="GO:0004146">
    <property type="term" value="F:dihydrofolate reductase activity"/>
    <property type="evidence" value="ECO:0007669"/>
    <property type="project" value="UniProtKB-EC"/>
</dbReference>
<dbReference type="PANTHER" id="PTHR48069:SF3">
    <property type="entry name" value="DIHYDROFOLATE REDUCTASE"/>
    <property type="match status" value="1"/>
</dbReference>
<reference evidence="9 10" key="1">
    <citation type="journal article" date="2012" name="BMC Genomics">
        <title>Comparative genomics of the white-rot fungi, Phanerochaete carnosa and P. chrysosporium, to elucidate the genetic basis of the distinct wood types they colonize.</title>
        <authorList>
            <person name="Suzuki H."/>
            <person name="MacDonald J."/>
            <person name="Syed K."/>
            <person name="Salamov A."/>
            <person name="Hori C."/>
            <person name="Aerts A."/>
            <person name="Henrissat B."/>
            <person name="Wiebenga A."/>
            <person name="vanKuyk P.A."/>
            <person name="Barry K."/>
            <person name="Lindquist E."/>
            <person name="LaButti K."/>
            <person name="Lapidus A."/>
            <person name="Lucas S."/>
            <person name="Coutinho P."/>
            <person name="Gong Y."/>
            <person name="Samejima M."/>
            <person name="Mahadevan R."/>
            <person name="Abou-Zaid M."/>
            <person name="de Vries R.P."/>
            <person name="Igarashi K."/>
            <person name="Yadav J.S."/>
            <person name="Grigoriev I.V."/>
            <person name="Master E.R."/>
        </authorList>
    </citation>
    <scope>NUCLEOTIDE SEQUENCE [LARGE SCALE GENOMIC DNA]</scope>
    <source>
        <strain evidence="9 10">HHB-10118-sp</strain>
    </source>
</reference>
<proteinExistence type="inferred from homology"/>
<evidence type="ECO:0000256" key="7">
    <source>
        <dbReference type="RuleBase" id="RU004474"/>
    </source>
</evidence>
<dbReference type="EMBL" id="JH930468">
    <property type="protein sequence ID" value="EKM61072.1"/>
    <property type="molecule type" value="Genomic_DNA"/>
</dbReference>
<evidence type="ECO:0000313" key="10">
    <source>
        <dbReference type="Proteomes" id="UP000008370"/>
    </source>
</evidence>
<dbReference type="KEGG" id="pco:PHACADRAFT_82332"/>
<dbReference type="GO" id="GO:0046452">
    <property type="term" value="P:dihydrofolate metabolic process"/>
    <property type="evidence" value="ECO:0007669"/>
    <property type="project" value="TreeGrafter"/>
</dbReference>
<dbReference type="InterPro" id="IPR001796">
    <property type="entry name" value="DHFR_dom"/>
</dbReference>
<protein>
    <recommendedName>
        <fullName evidence="3">Dihydrofolate reductase</fullName>
        <ecNumber evidence="2">1.5.1.3</ecNumber>
    </recommendedName>
</protein>
<evidence type="ECO:0000313" key="9">
    <source>
        <dbReference type="EMBL" id="EKM61072.1"/>
    </source>
</evidence>
<dbReference type="GO" id="GO:0046655">
    <property type="term" value="P:folic acid metabolic process"/>
    <property type="evidence" value="ECO:0007669"/>
    <property type="project" value="TreeGrafter"/>
</dbReference>
<dbReference type="InterPro" id="IPR024072">
    <property type="entry name" value="DHFR-like_dom_sf"/>
</dbReference>
<dbReference type="SUPFAM" id="SSF53597">
    <property type="entry name" value="Dihydrofolate reductase-like"/>
    <property type="match status" value="1"/>
</dbReference>
<dbReference type="OrthoDB" id="414698at2759"/>
<evidence type="ECO:0000256" key="2">
    <source>
        <dbReference type="ARBA" id="ARBA00012856"/>
    </source>
</evidence>
<dbReference type="UniPathway" id="UPA00077">
    <property type="reaction ID" value="UER00158"/>
</dbReference>
<evidence type="ECO:0000256" key="1">
    <source>
        <dbReference type="ARBA" id="ARBA00004903"/>
    </source>
</evidence>
<feature type="domain" description="DHFR" evidence="8">
    <location>
        <begin position="3"/>
        <end position="209"/>
    </location>
</feature>
<keyword evidence="4" id="KW-0554">One-carbon metabolism</keyword>
<dbReference type="EC" id="1.5.1.3" evidence="2"/>
<evidence type="ECO:0000256" key="3">
    <source>
        <dbReference type="ARBA" id="ARBA00018886"/>
    </source>
</evidence>
<dbReference type="GO" id="GO:0006730">
    <property type="term" value="P:one-carbon metabolic process"/>
    <property type="evidence" value="ECO:0007669"/>
    <property type="project" value="UniProtKB-KW"/>
</dbReference>
<comment type="pathway">
    <text evidence="1">Cofactor biosynthesis; tetrahydrofolate biosynthesis; 5,6,7,8-tetrahydrofolate from 7,8-dihydrofolate: step 1/1.</text>
</comment>
<dbReference type="CDD" id="cd00209">
    <property type="entry name" value="DHFR"/>
    <property type="match status" value="1"/>
</dbReference>
<dbReference type="GO" id="GO:0050661">
    <property type="term" value="F:NADP binding"/>
    <property type="evidence" value="ECO:0007669"/>
    <property type="project" value="InterPro"/>
</dbReference>
<comment type="similarity">
    <text evidence="7">Belongs to the dihydrofolate reductase family.</text>
</comment>
<evidence type="ECO:0000256" key="6">
    <source>
        <dbReference type="ARBA" id="ARBA00023002"/>
    </source>
</evidence>
<dbReference type="GO" id="GO:0005739">
    <property type="term" value="C:mitochondrion"/>
    <property type="evidence" value="ECO:0007669"/>
    <property type="project" value="TreeGrafter"/>
</dbReference>
<keyword evidence="10" id="KW-1185">Reference proteome</keyword>
<organism evidence="9 10">
    <name type="scientific">Phanerochaete carnosa (strain HHB-10118-sp)</name>
    <name type="common">White-rot fungus</name>
    <name type="synonym">Peniophora carnosa</name>
    <dbReference type="NCBI Taxonomy" id="650164"/>
    <lineage>
        <taxon>Eukaryota</taxon>
        <taxon>Fungi</taxon>
        <taxon>Dikarya</taxon>
        <taxon>Basidiomycota</taxon>
        <taxon>Agaricomycotina</taxon>
        <taxon>Agaricomycetes</taxon>
        <taxon>Polyporales</taxon>
        <taxon>Phanerochaetaceae</taxon>
        <taxon>Phanerochaete</taxon>
    </lineage>
</organism>
<sequence length="209" mass="23806">MTRLSLIVAATVSNGIGQSSRLPWRLPQEMTYFARITSGAPEGTKNAVVMGRKTWESIPAKFRPLRDRLNVVISRNQDYQLQTANTSSVRLNADLPSALTELSMQDSGSEKTDVNRVFIIGGATLYKETLELPPSSPTFVDRVLLTRILSPSFDECDVFLPDFLKTEDVTITRWSRCTHEELQDWVGFEVPREIQEEKGVQYEFQMWTR</sequence>
<name>K5XDG7_PHACS</name>
<dbReference type="PRINTS" id="PR00070">
    <property type="entry name" value="DHFR"/>
</dbReference>
<dbReference type="PANTHER" id="PTHR48069">
    <property type="entry name" value="DIHYDROFOLATE REDUCTASE"/>
    <property type="match status" value="1"/>
</dbReference>
<evidence type="ECO:0000259" key="8">
    <source>
        <dbReference type="PROSITE" id="PS51330"/>
    </source>
</evidence>
<dbReference type="PROSITE" id="PS00075">
    <property type="entry name" value="DHFR_1"/>
    <property type="match status" value="1"/>
</dbReference>
<dbReference type="Proteomes" id="UP000008370">
    <property type="component" value="Unassembled WGS sequence"/>
</dbReference>
<gene>
    <name evidence="9" type="ORF">PHACADRAFT_82332</name>
</gene>
<dbReference type="RefSeq" id="XP_007390506.1">
    <property type="nucleotide sequence ID" value="XM_007390444.1"/>
</dbReference>
<dbReference type="PROSITE" id="PS51330">
    <property type="entry name" value="DHFR_2"/>
    <property type="match status" value="1"/>
</dbReference>
<dbReference type="AlphaFoldDB" id="K5XDG7"/>
<dbReference type="HOGENOM" id="CLU_043966_2_1_1"/>